<evidence type="ECO:0000256" key="3">
    <source>
        <dbReference type="ARBA" id="ARBA00022801"/>
    </source>
</evidence>
<proteinExistence type="inferred from homology"/>
<dbReference type="PRINTS" id="PR00719">
    <property type="entry name" value="LMWPTPASE"/>
</dbReference>
<evidence type="ECO:0000256" key="4">
    <source>
        <dbReference type="ARBA" id="ARBA00022912"/>
    </source>
</evidence>
<accession>A0A1H9SGI4</accession>
<evidence type="ECO:0000256" key="2">
    <source>
        <dbReference type="ARBA" id="ARBA00013064"/>
    </source>
</evidence>
<organism evidence="7 8">
    <name type="scientific">Propionibacterium cyclohexanicum</name>
    <dbReference type="NCBI Taxonomy" id="64702"/>
    <lineage>
        <taxon>Bacteria</taxon>
        <taxon>Bacillati</taxon>
        <taxon>Actinomycetota</taxon>
        <taxon>Actinomycetes</taxon>
        <taxon>Propionibacteriales</taxon>
        <taxon>Propionibacteriaceae</taxon>
        <taxon>Propionibacterium</taxon>
    </lineage>
</organism>
<feature type="active site" evidence="5">
    <location>
        <position position="19"/>
    </location>
</feature>
<dbReference type="RefSeq" id="WP_218139261.1">
    <property type="nucleotide sequence ID" value="NZ_FOGZ01000013.1"/>
</dbReference>
<dbReference type="PANTHER" id="PTHR11717:SF7">
    <property type="entry name" value="LOW MOLECULAR WEIGHT PHOSPHOTYROSINE PROTEIN PHOSPHATASE"/>
    <property type="match status" value="1"/>
</dbReference>
<dbReference type="EMBL" id="FOGZ01000013">
    <property type="protein sequence ID" value="SER83715.1"/>
    <property type="molecule type" value="Genomic_DNA"/>
</dbReference>
<dbReference type="InterPro" id="IPR017867">
    <property type="entry name" value="Tyr_phospatase_low_mol_wt"/>
</dbReference>
<gene>
    <name evidence="7" type="ORF">SAMN05443377_11321</name>
</gene>
<dbReference type="STRING" id="64702.SAMN05443377_11321"/>
<dbReference type="EC" id="3.1.3.48" evidence="2"/>
<keyword evidence="8" id="KW-1185">Reference proteome</keyword>
<comment type="similarity">
    <text evidence="1">Belongs to the low molecular weight phosphotyrosine protein phosphatase family.</text>
</comment>
<dbReference type="InterPro" id="IPR023485">
    <property type="entry name" value="Ptyr_pPase"/>
</dbReference>
<dbReference type="Gene3D" id="3.40.50.2300">
    <property type="match status" value="1"/>
</dbReference>
<evidence type="ECO:0000256" key="5">
    <source>
        <dbReference type="PIRSR" id="PIRSR617867-1"/>
    </source>
</evidence>
<protein>
    <recommendedName>
        <fullName evidence="2">protein-tyrosine-phosphatase</fullName>
        <ecNumber evidence="2">3.1.3.48</ecNumber>
    </recommendedName>
</protein>
<feature type="active site" description="Proton donor" evidence="5">
    <location>
        <position position="125"/>
    </location>
</feature>
<evidence type="ECO:0000313" key="7">
    <source>
        <dbReference type="EMBL" id="SER83715.1"/>
    </source>
</evidence>
<dbReference type="PANTHER" id="PTHR11717">
    <property type="entry name" value="LOW MOLECULAR WEIGHT PROTEIN TYROSINE PHOSPHATASE"/>
    <property type="match status" value="1"/>
</dbReference>
<dbReference type="Pfam" id="PF01451">
    <property type="entry name" value="LMWPc"/>
    <property type="match status" value="1"/>
</dbReference>
<dbReference type="SMART" id="SM00226">
    <property type="entry name" value="LMWPc"/>
    <property type="match status" value="1"/>
</dbReference>
<name>A0A1H9SGI4_9ACTN</name>
<dbReference type="GO" id="GO:0004725">
    <property type="term" value="F:protein tyrosine phosphatase activity"/>
    <property type="evidence" value="ECO:0007669"/>
    <property type="project" value="UniProtKB-EC"/>
</dbReference>
<dbReference type="CDD" id="cd16343">
    <property type="entry name" value="LMWPTP"/>
    <property type="match status" value="1"/>
</dbReference>
<dbReference type="AlphaFoldDB" id="A0A1H9SGI4"/>
<dbReference type="SUPFAM" id="SSF52788">
    <property type="entry name" value="Phosphotyrosine protein phosphatases I"/>
    <property type="match status" value="1"/>
</dbReference>
<feature type="active site" description="Nucleophile" evidence="5">
    <location>
        <position position="13"/>
    </location>
</feature>
<dbReference type="InterPro" id="IPR050438">
    <property type="entry name" value="LMW_PTPase"/>
</dbReference>
<dbReference type="InterPro" id="IPR036196">
    <property type="entry name" value="Ptyr_pPase_sf"/>
</dbReference>
<evidence type="ECO:0000259" key="6">
    <source>
        <dbReference type="SMART" id="SM00226"/>
    </source>
</evidence>
<sequence>MSGRIGPRVLFVCLGNICRSTMAQQVVGTELERAGVAARVDSAGLSREEAGNPLDPRAARCLRSHGYPVGSHRARQVGRDDLDAELIIAMEAGQLDELIALGADPARCHLLTDFIEGRQGTDTPDPWYGGAAEFESTFATIRAASARIVTAVREVAHR</sequence>
<evidence type="ECO:0000256" key="1">
    <source>
        <dbReference type="ARBA" id="ARBA00011063"/>
    </source>
</evidence>
<keyword evidence="3" id="KW-0378">Hydrolase</keyword>
<keyword evidence="4" id="KW-0904">Protein phosphatase</keyword>
<feature type="domain" description="Phosphotyrosine protein phosphatase I" evidence="6">
    <location>
        <begin position="7"/>
        <end position="151"/>
    </location>
</feature>
<dbReference type="Proteomes" id="UP000198815">
    <property type="component" value="Unassembled WGS sequence"/>
</dbReference>
<reference evidence="7 8" key="1">
    <citation type="submission" date="2016-10" db="EMBL/GenBank/DDBJ databases">
        <authorList>
            <person name="de Groot N.N."/>
        </authorList>
    </citation>
    <scope>NUCLEOTIDE SEQUENCE [LARGE SCALE GENOMIC DNA]</scope>
    <source>
        <strain evidence="7 8">DSM 16859</strain>
    </source>
</reference>
<evidence type="ECO:0000313" key="8">
    <source>
        <dbReference type="Proteomes" id="UP000198815"/>
    </source>
</evidence>